<reference evidence="6" key="2">
    <citation type="submission" date="2014-06" db="EMBL/GenBank/DDBJ databases">
        <title>The complete genome of Blastobotrys (Arxula) adeninivorans LS3 - a yeast of biotechnological interest.</title>
        <authorList>
            <person name="Kunze G."/>
            <person name="Gaillardin C."/>
            <person name="Czernicka M."/>
            <person name="Durrens P."/>
            <person name="Martin T."/>
            <person name="Boer E."/>
            <person name="Gabaldon T."/>
            <person name="Cruz J."/>
            <person name="Talla E."/>
            <person name="Marck C."/>
            <person name="Goffeau A."/>
            <person name="Barbe V."/>
            <person name="Baret P."/>
            <person name="Baronian K."/>
            <person name="Beier S."/>
            <person name="Bleykasten C."/>
            <person name="Bode R."/>
            <person name="Casaregola S."/>
            <person name="Despons L."/>
            <person name="Fairhead C."/>
            <person name="Giersberg M."/>
            <person name="Gierski P."/>
            <person name="Hahnel U."/>
            <person name="Hartmann A."/>
            <person name="Jankowska D."/>
            <person name="Jubin C."/>
            <person name="Jung P."/>
            <person name="Lafontaine I."/>
            <person name="Leh-Louis V."/>
            <person name="Lemaire M."/>
            <person name="Marcet-Houben M."/>
            <person name="Mascher M."/>
            <person name="Morel G."/>
            <person name="Richard G.-F."/>
            <person name="Riechen J."/>
            <person name="Sacerdot C."/>
            <person name="Sarkar A."/>
            <person name="Savel G."/>
            <person name="Schacherer J."/>
            <person name="Sherman D."/>
            <person name="Straub M.-L."/>
            <person name="Stein N."/>
            <person name="Thierry A."/>
            <person name="Trautwein-Schult A."/>
            <person name="Westhof E."/>
            <person name="Worch S."/>
            <person name="Dujon B."/>
            <person name="Souciet J.-L."/>
            <person name="Wincker P."/>
            <person name="Scholz U."/>
            <person name="Neuveglise N."/>
        </authorList>
    </citation>
    <scope>NUCLEOTIDE SEQUENCE</scope>
    <source>
        <strain evidence="6">LS3</strain>
    </source>
</reference>
<dbReference type="PhylomeDB" id="A0A060TAU5"/>
<dbReference type="Gene3D" id="3.40.50.150">
    <property type="entry name" value="Vaccinia Virus protein VP39"/>
    <property type="match status" value="1"/>
</dbReference>
<name>A0A060TAU5_BLAAD</name>
<sequence length="341" mass="39520">MMSLFKSVFPRTQSEQGLVSAIMALEAYDRRSIAMVNRSLSLFKDMTEDQKKQAAAVGYLERMHKIVDRIQQNGRFIEDIAQFARSAHNIGQQDGYEDPSYRVVELLEHYARDWSEEYAEHRNKLFEPVLKLLEPLASQGRGMRVLIPGAGLARFAYEVERLGMNAVAVEYSWLMHLGNQFLKKNYQNSYHIYPFVHEQSHHRSEMGQLRSVLTPDNPQLLSDHHPILVQGDFTKMTPEEYGQFDALVTIFFIDTAENLFDYLDAIYRMLKPGGLWINYGPLKWGTAPKVVLTLEELQKIMENSGKWKIEKQFEDKHSYNGDPQALWNAYYIAQGWSAIKQ</sequence>
<protein>
    <recommendedName>
        <fullName evidence="2">carnosine N-methyltransferase</fullName>
        <ecNumber evidence="2">2.1.1.22</ecNumber>
    </recommendedName>
</protein>
<keyword evidence="5" id="KW-0949">S-adenosyl-L-methionine</keyword>
<dbReference type="CDD" id="cd02440">
    <property type="entry name" value="AdoMet_MTases"/>
    <property type="match status" value="1"/>
</dbReference>
<dbReference type="EMBL" id="HG937692">
    <property type="protein sequence ID" value="CDP36022.1"/>
    <property type="molecule type" value="Genomic_DNA"/>
</dbReference>
<evidence type="ECO:0000256" key="4">
    <source>
        <dbReference type="ARBA" id="ARBA00022679"/>
    </source>
</evidence>
<evidence type="ECO:0000256" key="1">
    <source>
        <dbReference type="ARBA" id="ARBA00010086"/>
    </source>
</evidence>
<organism evidence="6">
    <name type="scientific">Blastobotrys adeninivorans</name>
    <name type="common">Yeast</name>
    <name type="synonym">Arxula adeninivorans</name>
    <dbReference type="NCBI Taxonomy" id="409370"/>
    <lineage>
        <taxon>Eukaryota</taxon>
        <taxon>Fungi</taxon>
        <taxon>Dikarya</taxon>
        <taxon>Ascomycota</taxon>
        <taxon>Saccharomycotina</taxon>
        <taxon>Dipodascomycetes</taxon>
        <taxon>Dipodascales</taxon>
        <taxon>Trichomonascaceae</taxon>
        <taxon>Blastobotrys</taxon>
    </lineage>
</organism>
<dbReference type="Pfam" id="PF07942">
    <property type="entry name" value="CARME"/>
    <property type="match status" value="1"/>
</dbReference>
<gene>
    <name evidence="6" type="ORF">GNLVRS02_ARAD1B03520g</name>
</gene>
<keyword evidence="4" id="KW-0808">Transferase</keyword>
<evidence type="ECO:0000256" key="3">
    <source>
        <dbReference type="ARBA" id="ARBA00022603"/>
    </source>
</evidence>
<reference evidence="6" key="1">
    <citation type="submission" date="2014-02" db="EMBL/GenBank/DDBJ databases">
        <authorList>
            <person name="Genoscope - CEA"/>
        </authorList>
    </citation>
    <scope>NUCLEOTIDE SEQUENCE</scope>
    <source>
        <strain evidence="6">LS3</strain>
    </source>
</reference>
<dbReference type="SUPFAM" id="SSF53335">
    <property type="entry name" value="S-adenosyl-L-methionine-dependent methyltransferases"/>
    <property type="match status" value="1"/>
</dbReference>
<dbReference type="AlphaFoldDB" id="A0A060TAU5"/>
<evidence type="ECO:0000256" key="5">
    <source>
        <dbReference type="ARBA" id="ARBA00022691"/>
    </source>
</evidence>
<dbReference type="PANTHER" id="PTHR12303">
    <property type="entry name" value="CARNOSINE N-METHYLTRANSFERASE"/>
    <property type="match status" value="1"/>
</dbReference>
<evidence type="ECO:0000256" key="2">
    <source>
        <dbReference type="ARBA" id="ARBA00012003"/>
    </source>
</evidence>
<accession>A0A060TAU5</accession>
<dbReference type="SMART" id="SM01296">
    <property type="entry name" value="N2227"/>
    <property type="match status" value="1"/>
</dbReference>
<comment type="similarity">
    <text evidence="1">Belongs to the carnosine N-methyltransferase family.</text>
</comment>
<evidence type="ECO:0000313" key="6">
    <source>
        <dbReference type="EMBL" id="CDP36022.1"/>
    </source>
</evidence>
<proteinExistence type="inferred from homology"/>
<dbReference type="PANTHER" id="PTHR12303:SF6">
    <property type="entry name" value="CARNOSINE N-METHYLTRANSFERASE"/>
    <property type="match status" value="1"/>
</dbReference>
<dbReference type="EC" id="2.1.1.22" evidence="2"/>
<dbReference type="InterPro" id="IPR012901">
    <property type="entry name" value="CARME"/>
</dbReference>
<dbReference type="GO" id="GO:0030735">
    <property type="term" value="F:carnosine N-methyltransferase activity"/>
    <property type="evidence" value="ECO:0007669"/>
    <property type="project" value="UniProtKB-EC"/>
</dbReference>
<keyword evidence="3" id="KW-0489">Methyltransferase</keyword>
<dbReference type="GO" id="GO:0032259">
    <property type="term" value="P:methylation"/>
    <property type="evidence" value="ECO:0007669"/>
    <property type="project" value="UniProtKB-KW"/>
</dbReference>
<dbReference type="InterPro" id="IPR029063">
    <property type="entry name" value="SAM-dependent_MTases_sf"/>
</dbReference>